<dbReference type="RefSeq" id="WP_150458447.1">
    <property type="nucleotide sequence ID" value="NZ_VYKK01000015.1"/>
</dbReference>
<evidence type="ECO:0000313" key="2">
    <source>
        <dbReference type="Proteomes" id="UP000367750"/>
    </source>
</evidence>
<dbReference type="OrthoDB" id="2638183at2"/>
<protein>
    <submittedName>
        <fullName evidence="1">Uncharacterized protein</fullName>
    </submittedName>
</protein>
<dbReference type="AlphaFoldDB" id="A0A5J5G9F9"/>
<reference evidence="1 2" key="1">
    <citation type="submission" date="2019-09" db="EMBL/GenBank/DDBJ databases">
        <title>Bacillus ochoae sp. nov., Paenibacillus whitsoniae sp. nov., Paenibacillus spiritus sp. nov. Isolated from the Mars Exploration Rover during spacecraft assembly.</title>
        <authorList>
            <person name="Seuylemezian A."/>
            <person name="Vaishampayan P."/>
        </authorList>
    </citation>
    <scope>NUCLEOTIDE SEQUENCE [LARGE SCALE GENOMIC DNA]</scope>
    <source>
        <strain evidence="1 2">MER_111</strain>
    </source>
</reference>
<sequence length="69" mass="8123">MPINRPLLNDSDFQEAMDRRLPVRVFENDHLVLSGGTVVRFTDSDIIIQNRVSDLTYYSRRSCEFFEVK</sequence>
<comment type="caution">
    <text evidence="1">The sequence shown here is derived from an EMBL/GenBank/DDBJ whole genome shotgun (WGS) entry which is preliminary data.</text>
</comment>
<proteinExistence type="predicted"/>
<dbReference type="EMBL" id="VYKK01000015">
    <property type="protein sequence ID" value="KAA9004093.1"/>
    <property type="molecule type" value="Genomic_DNA"/>
</dbReference>
<organism evidence="1 2">
    <name type="scientific">Paenibacillus spiritus</name>
    <dbReference type="NCBI Taxonomy" id="2496557"/>
    <lineage>
        <taxon>Bacteria</taxon>
        <taxon>Bacillati</taxon>
        <taxon>Bacillota</taxon>
        <taxon>Bacilli</taxon>
        <taxon>Bacillales</taxon>
        <taxon>Paenibacillaceae</taxon>
        <taxon>Paenibacillus</taxon>
    </lineage>
</organism>
<evidence type="ECO:0000313" key="1">
    <source>
        <dbReference type="EMBL" id="KAA9004093.1"/>
    </source>
</evidence>
<gene>
    <name evidence="1" type="ORF">F4V43_11860</name>
</gene>
<name>A0A5J5G9F9_9BACL</name>
<keyword evidence="2" id="KW-1185">Reference proteome</keyword>
<dbReference type="Proteomes" id="UP000367750">
    <property type="component" value="Unassembled WGS sequence"/>
</dbReference>
<accession>A0A5J5G9F9</accession>